<dbReference type="RefSeq" id="WP_163893878.1">
    <property type="nucleotide sequence ID" value="NZ_JAAFYS010000003.1"/>
</dbReference>
<feature type="region of interest" description="Disordered" evidence="1">
    <location>
        <begin position="138"/>
        <end position="203"/>
    </location>
</feature>
<accession>A0A6B2JWW6</accession>
<dbReference type="AlphaFoldDB" id="A0A6B2JWW6"/>
<evidence type="ECO:0000256" key="1">
    <source>
        <dbReference type="SAM" id="MobiDB-lite"/>
    </source>
</evidence>
<reference evidence="2 3" key="1">
    <citation type="submission" date="2020-02" db="EMBL/GenBank/DDBJ databases">
        <title>Pseudoroseicyclus tamarix, sp. nov., isolated from offshore sediment of a Tamarix chinensis forest.</title>
        <authorList>
            <person name="Gai Y."/>
        </authorList>
    </citation>
    <scope>NUCLEOTIDE SEQUENCE [LARGE SCALE GENOMIC DNA]</scope>
    <source>
        <strain evidence="2 3">CLL3-39</strain>
    </source>
</reference>
<comment type="caution">
    <text evidence="2">The sequence shown here is derived from an EMBL/GenBank/DDBJ whole genome shotgun (WGS) entry which is preliminary data.</text>
</comment>
<evidence type="ECO:0000313" key="2">
    <source>
        <dbReference type="EMBL" id="NDV02405.1"/>
    </source>
</evidence>
<organism evidence="2 3">
    <name type="scientific">Pseudoroseicyclus tamaricis</name>
    <dbReference type="NCBI Taxonomy" id="2705421"/>
    <lineage>
        <taxon>Bacteria</taxon>
        <taxon>Pseudomonadati</taxon>
        <taxon>Pseudomonadota</taxon>
        <taxon>Alphaproteobacteria</taxon>
        <taxon>Rhodobacterales</taxon>
        <taxon>Paracoccaceae</taxon>
        <taxon>Pseudoroseicyclus</taxon>
    </lineage>
</organism>
<proteinExistence type="predicted"/>
<keyword evidence="3" id="KW-1185">Reference proteome</keyword>
<evidence type="ECO:0008006" key="4">
    <source>
        <dbReference type="Google" id="ProtNLM"/>
    </source>
</evidence>
<protein>
    <recommendedName>
        <fullName evidence="4">ElaB/YqjD/DUF883 family membrane-anchored ribosome-binding protein</fullName>
    </recommendedName>
</protein>
<feature type="region of interest" description="Disordered" evidence="1">
    <location>
        <begin position="1"/>
        <end position="79"/>
    </location>
</feature>
<gene>
    <name evidence="2" type="ORF">GZA08_15650</name>
</gene>
<sequence length="203" mass="20693">MTDHNTNPTQRSEALEDAKQTGQSLKDEAVHRASEMRDRVTEEAQSRAEGAKDHVADEVSSVGKALRDASGELRGGSPQEQVFSYMADGLADFADSVRGKSVGDFVADLGDFGRRNPVAFLGGAALLGFAGARLAKASSRDSRVGPAVGTAPPPPAPAPQSPTARAGTGVGTAGGTGSVSTTGARTTAAPEDPKVHPQVSEGL</sequence>
<dbReference type="Proteomes" id="UP000474757">
    <property type="component" value="Unassembled WGS sequence"/>
</dbReference>
<feature type="compositionally biased region" description="Basic and acidic residues" evidence="1">
    <location>
        <begin position="13"/>
        <end position="57"/>
    </location>
</feature>
<feature type="compositionally biased region" description="Gly residues" evidence="1">
    <location>
        <begin position="168"/>
        <end position="177"/>
    </location>
</feature>
<feature type="compositionally biased region" description="Low complexity" evidence="1">
    <location>
        <begin position="178"/>
        <end position="189"/>
    </location>
</feature>
<name>A0A6B2JWW6_9RHOB</name>
<feature type="compositionally biased region" description="Polar residues" evidence="1">
    <location>
        <begin position="1"/>
        <end position="12"/>
    </location>
</feature>
<evidence type="ECO:0000313" key="3">
    <source>
        <dbReference type="Proteomes" id="UP000474757"/>
    </source>
</evidence>
<feature type="compositionally biased region" description="Pro residues" evidence="1">
    <location>
        <begin position="151"/>
        <end position="160"/>
    </location>
</feature>
<dbReference type="EMBL" id="JAAGAB010000003">
    <property type="protein sequence ID" value="NDV02405.1"/>
    <property type="molecule type" value="Genomic_DNA"/>
</dbReference>